<accession>A0A915JYD3</accession>
<sequence>MDENAIIEIIIEEVCKRLFLWSKLDKCHSDKIKCRNAWTAIAAKAGLEVYHRVRANRSAGPMGILCVDFF</sequence>
<protein>
    <submittedName>
        <fullName evidence="2">MADF domain-containing protein</fullName>
    </submittedName>
</protein>
<proteinExistence type="predicted"/>
<dbReference type="WBParaSite" id="nRc.2.0.1.t31461-RA">
    <property type="protein sequence ID" value="nRc.2.0.1.t31461-RA"/>
    <property type="gene ID" value="nRc.2.0.1.g31461"/>
</dbReference>
<evidence type="ECO:0000313" key="2">
    <source>
        <dbReference type="WBParaSite" id="nRc.2.0.1.t31461-RA"/>
    </source>
</evidence>
<evidence type="ECO:0000313" key="1">
    <source>
        <dbReference type="Proteomes" id="UP000887565"/>
    </source>
</evidence>
<name>A0A915JYD3_ROMCU</name>
<organism evidence="1 2">
    <name type="scientific">Romanomermis culicivorax</name>
    <name type="common">Nematode worm</name>
    <dbReference type="NCBI Taxonomy" id="13658"/>
    <lineage>
        <taxon>Eukaryota</taxon>
        <taxon>Metazoa</taxon>
        <taxon>Ecdysozoa</taxon>
        <taxon>Nematoda</taxon>
        <taxon>Enoplea</taxon>
        <taxon>Dorylaimia</taxon>
        <taxon>Mermithida</taxon>
        <taxon>Mermithoidea</taxon>
        <taxon>Mermithidae</taxon>
        <taxon>Romanomermis</taxon>
    </lineage>
</organism>
<reference evidence="2" key="1">
    <citation type="submission" date="2022-11" db="UniProtKB">
        <authorList>
            <consortium name="WormBaseParasite"/>
        </authorList>
    </citation>
    <scope>IDENTIFICATION</scope>
</reference>
<dbReference type="Proteomes" id="UP000887565">
    <property type="component" value="Unplaced"/>
</dbReference>
<dbReference type="AlphaFoldDB" id="A0A915JYD3"/>
<keyword evidence="1" id="KW-1185">Reference proteome</keyword>